<evidence type="ECO:0000256" key="1">
    <source>
        <dbReference type="SAM" id="MobiDB-lite"/>
    </source>
</evidence>
<name>A0A8J4YRU0_CHIOP</name>
<dbReference type="Proteomes" id="UP000770661">
    <property type="component" value="Unassembled WGS sequence"/>
</dbReference>
<organism evidence="3 4">
    <name type="scientific">Chionoecetes opilio</name>
    <name type="common">Atlantic snow crab</name>
    <name type="synonym">Cancer opilio</name>
    <dbReference type="NCBI Taxonomy" id="41210"/>
    <lineage>
        <taxon>Eukaryota</taxon>
        <taxon>Metazoa</taxon>
        <taxon>Ecdysozoa</taxon>
        <taxon>Arthropoda</taxon>
        <taxon>Crustacea</taxon>
        <taxon>Multicrustacea</taxon>
        <taxon>Malacostraca</taxon>
        <taxon>Eumalacostraca</taxon>
        <taxon>Eucarida</taxon>
        <taxon>Decapoda</taxon>
        <taxon>Pleocyemata</taxon>
        <taxon>Brachyura</taxon>
        <taxon>Eubrachyura</taxon>
        <taxon>Majoidea</taxon>
        <taxon>Majidae</taxon>
        <taxon>Chionoecetes</taxon>
    </lineage>
</organism>
<accession>A0A8J4YRU0</accession>
<evidence type="ECO:0000313" key="4">
    <source>
        <dbReference type="Proteomes" id="UP000770661"/>
    </source>
</evidence>
<reference evidence="3" key="1">
    <citation type="submission" date="2020-07" db="EMBL/GenBank/DDBJ databases">
        <title>The High-quality genome of the commercially important snow crab, Chionoecetes opilio.</title>
        <authorList>
            <person name="Jeong J.-H."/>
            <person name="Ryu S."/>
        </authorList>
    </citation>
    <scope>NUCLEOTIDE SEQUENCE</scope>
    <source>
        <strain evidence="3">MADBK_172401_WGS</strain>
        <tissue evidence="3">Digestive gland</tissue>
    </source>
</reference>
<evidence type="ECO:0008006" key="5">
    <source>
        <dbReference type="Google" id="ProtNLM"/>
    </source>
</evidence>
<keyword evidence="2" id="KW-0732">Signal</keyword>
<comment type="caution">
    <text evidence="3">The sequence shown here is derived from an EMBL/GenBank/DDBJ whole genome shotgun (WGS) entry which is preliminary data.</text>
</comment>
<gene>
    <name evidence="3" type="ORF">GWK47_003484</name>
</gene>
<evidence type="ECO:0000313" key="3">
    <source>
        <dbReference type="EMBL" id="KAG0729431.1"/>
    </source>
</evidence>
<dbReference type="AlphaFoldDB" id="A0A8J4YRU0"/>
<proteinExistence type="predicted"/>
<feature type="chain" id="PRO_5035245156" description="Secreted protein" evidence="2">
    <location>
        <begin position="22"/>
        <end position="204"/>
    </location>
</feature>
<sequence length="204" mass="22233">MARVLLLLCLALSPWPRPTLAQSCPANITVQDGETKQIKVEKGEAGSKEKFTMYLKPSEAFEGVSLKVAGPNDTEWRAWFPANSTCFPRDGQWYQVIVQARARDANLLFVLQIADCVQACQTMDPLPSVNNFTLVAHGQSEWRYEVVTECNTVFTDALPLPTTGHICKTPPDEPPPTDEPGTATGGPTWHAVLAILALIAATAL</sequence>
<protein>
    <recommendedName>
        <fullName evidence="5">Secreted protein</fullName>
    </recommendedName>
</protein>
<feature type="signal peptide" evidence="2">
    <location>
        <begin position="1"/>
        <end position="21"/>
    </location>
</feature>
<feature type="region of interest" description="Disordered" evidence="1">
    <location>
        <begin position="164"/>
        <end position="184"/>
    </location>
</feature>
<dbReference type="EMBL" id="JACEEZ010001193">
    <property type="protein sequence ID" value="KAG0729431.1"/>
    <property type="molecule type" value="Genomic_DNA"/>
</dbReference>
<evidence type="ECO:0000256" key="2">
    <source>
        <dbReference type="SAM" id="SignalP"/>
    </source>
</evidence>
<keyword evidence="4" id="KW-1185">Reference proteome</keyword>